<protein>
    <submittedName>
        <fullName evidence="1">Uncharacterized protein</fullName>
    </submittedName>
</protein>
<organism evidence="1 2">
    <name type="scientific">Trichothecium roseum</name>
    <dbReference type="NCBI Taxonomy" id="47278"/>
    <lineage>
        <taxon>Eukaryota</taxon>
        <taxon>Fungi</taxon>
        <taxon>Dikarya</taxon>
        <taxon>Ascomycota</taxon>
        <taxon>Pezizomycotina</taxon>
        <taxon>Sordariomycetes</taxon>
        <taxon>Hypocreomycetidae</taxon>
        <taxon>Hypocreales</taxon>
        <taxon>Hypocreales incertae sedis</taxon>
        <taxon>Trichothecium</taxon>
    </lineage>
</organism>
<dbReference type="EMBL" id="CM047944">
    <property type="protein sequence ID" value="KAI9898907.1"/>
    <property type="molecule type" value="Genomic_DNA"/>
</dbReference>
<accession>A0ACC0UZK3</accession>
<reference evidence="1" key="1">
    <citation type="submission" date="2022-10" db="EMBL/GenBank/DDBJ databases">
        <title>Complete Genome of Trichothecium roseum strain YXFP-22015, a Plant Pathogen Isolated from Citrus.</title>
        <authorList>
            <person name="Wang Y."/>
            <person name="Zhu L."/>
        </authorList>
    </citation>
    <scope>NUCLEOTIDE SEQUENCE</scope>
    <source>
        <strain evidence="1">YXFP-22015</strain>
    </source>
</reference>
<dbReference type="Proteomes" id="UP001163324">
    <property type="component" value="Chromosome 5"/>
</dbReference>
<evidence type="ECO:0000313" key="2">
    <source>
        <dbReference type="Proteomes" id="UP001163324"/>
    </source>
</evidence>
<sequence>MSSAGGNDQTSQLDFSGIGAWSEDAASQQRSGNQQSFDYALAASNTNGTSGTQTGAQQFQLFSLYERNAPAGGGSQ</sequence>
<proteinExistence type="predicted"/>
<name>A0ACC0UZK3_9HYPO</name>
<comment type="caution">
    <text evidence="1">The sequence shown here is derived from an EMBL/GenBank/DDBJ whole genome shotgun (WGS) entry which is preliminary data.</text>
</comment>
<evidence type="ECO:0000313" key="1">
    <source>
        <dbReference type="EMBL" id="KAI9898907.1"/>
    </source>
</evidence>
<gene>
    <name evidence="1" type="ORF">N3K66_005368</name>
</gene>
<keyword evidence="2" id="KW-1185">Reference proteome</keyword>